<dbReference type="InParanoid" id="J9DKQ1"/>
<dbReference type="EMBL" id="AFBI03000044">
    <property type="protein sequence ID" value="EJW03170.1"/>
    <property type="molecule type" value="Genomic_DNA"/>
</dbReference>
<dbReference type="VEuPathDB" id="MicrosporidiaDB:EDEG_02475"/>
<gene>
    <name evidence="1" type="ORF">EDEG_02475</name>
</gene>
<sequence length="113" mass="12806">MLTQIRTGTFPYTRCLSILGRVPLRYQNGCAFCGSEDTSEDVWHFIIECPAFEKERIETMPGNYRIVSVTRDGHRAREINILTLGILLGGEEELATRRLSALVAETIRFLAKT</sequence>
<reference evidence="1 2" key="1">
    <citation type="submission" date="2011-08" db="EMBL/GenBank/DDBJ databases">
        <authorList>
            <person name="Liu Z.J."/>
            <person name="Shi F.L."/>
            <person name="Lu J.Q."/>
            <person name="Li M."/>
            <person name="Wang Z.L."/>
        </authorList>
    </citation>
    <scope>NUCLEOTIDE SEQUENCE [LARGE SCALE GENOMIC DNA]</scope>
    <source>
        <strain evidence="1 2">USNM 41457</strain>
    </source>
</reference>
<name>J9DKQ1_EDHAE</name>
<reference evidence="2" key="2">
    <citation type="submission" date="2015-07" db="EMBL/GenBank/DDBJ databases">
        <title>Contrasting host-pathogen interactions and genome evolution in two generalist and specialist microsporidian pathogens of mosquitoes.</title>
        <authorList>
            <consortium name="The Broad Institute Genomics Platform"/>
            <consortium name="The Broad Institute Genome Sequencing Center for Infectious Disease"/>
            <person name="Cuomo C.A."/>
            <person name="Sanscrainte N.D."/>
            <person name="Goldberg J.M."/>
            <person name="Heiman D."/>
            <person name="Young S."/>
            <person name="Zeng Q."/>
            <person name="Becnel J.J."/>
            <person name="Birren B.W."/>
        </authorList>
    </citation>
    <scope>NUCLEOTIDE SEQUENCE [LARGE SCALE GENOMIC DNA]</scope>
    <source>
        <strain evidence="2">USNM 41457</strain>
    </source>
</reference>
<comment type="caution">
    <text evidence="1">The sequence shown here is derived from an EMBL/GenBank/DDBJ whole genome shotgun (WGS) entry which is preliminary data.</text>
</comment>
<proteinExistence type="predicted"/>
<keyword evidence="2" id="KW-1185">Reference proteome</keyword>
<dbReference type="HOGENOM" id="CLU_2133476_0_0_1"/>
<dbReference type="AlphaFoldDB" id="J9DKQ1"/>
<organism evidence="1 2">
    <name type="scientific">Edhazardia aedis (strain USNM 41457)</name>
    <name type="common">Microsporidian parasite</name>
    <dbReference type="NCBI Taxonomy" id="1003232"/>
    <lineage>
        <taxon>Eukaryota</taxon>
        <taxon>Fungi</taxon>
        <taxon>Fungi incertae sedis</taxon>
        <taxon>Microsporidia</taxon>
        <taxon>Edhazardia</taxon>
    </lineage>
</organism>
<evidence type="ECO:0000313" key="2">
    <source>
        <dbReference type="Proteomes" id="UP000003163"/>
    </source>
</evidence>
<protein>
    <submittedName>
        <fullName evidence="1">Uncharacterized protein</fullName>
    </submittedName>
</protein>
<dbReference type="Proteomes" id="UP000003163">
    <property type="component" value="Unassembled WGS sequence"/>
</dbReference>
<evidence type="ECO:0000313" key="1">
    <source>
        <dbReference type="EMBL" id="EJW03170.1"/>
    </source>
</evidence>
<dbReference type="OrthoDB" id="3267074at2759"/>
<accession>J9DKQ1</accession>